<dbReference type="EMBL" id="JANBQF010000165">
    <property type="protein sequence ID" value="KAJ2004258.1"/>
    <property type="molecule type" value="Genomic_DNA"/>
</dbReference>
<dbReference type="CDD" id="cd16442">
    <property type="entry name" value="BPL"/>
    <property type="match status" value="1"/>
</dbReference>
<keyword evidence="2" id="KW-0436">Ligase</keyword>
<accession>A0A9W8EJZ4</accession>
<dbReference type="Proteomes" id="UP001150907">
    <property type="component" value="Unassembled WGS sequence"/>
</dbReference>
<evidence type="ECO:0000313" key="4">
    <source>
        <dbReference type="EMBL" id="KAJ2004258.1"/>
    </source>
</evidence>
<dbReference type="SUPFAM" id="SSF55681">
    <property type="entry name" value="Class II aaRS and biotin synthetases"/>
    <property type="match status" value="1"/>
</dbReference>
<feature type="domain" description="BPL/LPL catalytic" evidence="3">
    <location>
        <begin position="434"/>
        <end position="639"/>
    </location>
</feature>
<dbReference type="InterPro" id="IPR029062">
    <property type="entry name" value="Class_I_gatase-like"/>
</dbReference>
<comment type="caution">
    <text evidence="4">The sequence shown here is derived from an EMBL/GenBank/DDBJ whole genome shotgun (WGS) entry which is preliminary data.</text>
</comment>
<dbReference type="AlphaFoldDB" id="A0A9W8EJZ4"/>
<dbReference type="PANTHER" id="PTHR12835">
    <property type="entry name" value="BIOTIN PROTEIN LIGASE"/>
    <property type="match status" value="1"/>
</dbReference>
<dbReference type="InterPro" id="IPR004408">
    <property type="entry name" value="Biotin_CoA_COase_ligase"/>
</dbReference>
<dbReference type="Pfam" id="PF03099">
    <property type="entry name" value="BPL_LplA_LipB"/>
    <property type="match status" value="1"/>
</dbReference>
<dbReference type="PANTHER" id="PTHR12835:SF5">
    <property type="entry name" value="BIOTIN--PROTEIN LIGASE"/>
    <property type="match status" value="1"/>
</dbReference>
<protein>
    <submittedName>
        <fullName evidence="4">Biotin holocarboxylase synthetase</fullName>
    </submittedName>
</protein>
<dbReference type="InterPro" id="IPR004143">
    <property type="entry name" value="BPL_LPL_catalytic"/>
</dbReference>
<dbReference type="Gene3D" id="3.30.930.10">
    <property type="entry name" value="Bira Bifunctional Protein, Domain 2"/>
    <property type="match status" value="1"/>
</dbReference>
<dbReference type="InterPro" id="IPR019197">
    <property type="entry name" value="Biotin-prot_ligase_N"/>
</dbReference>
<evidence type="ECO:0000256" key="2">
    <source>
        <dbReference type="ARBA" id="ARBA00022598"/>
    </source>
</evidence>
<dbReference type="SUPFAM" id="SSF52317">
    <property type="entry name" value="Class I glutamine amidotransferase-like"/>
    <property type="match status" value="1"/>
</dbReference>
<sequence length="716" mass="77825">MVLLNVLVYSGPGVGPTAYAYLLRTLRQFLSHRYAIIPVEPETLRKEPWESKAAMLVIPGGRDLPYVASMNGEINRRIKAWVQGGGRYLGFCAGGYYGSGRCEFEPGTPLEVVGDRELALFPGTCLGCAYPGYSYKTEDGARAAEVSIDKDAFGISAVAWNDDPDKVRIYYNGGGFFLTGDRLGRQPADSNVSVLVRYASDVSDPRDRSKRIADAPAVVSCKVGAGIAVLSGLHPEYAWDFLAPSSYCQPHNRQLVPLLRNHDAYRRRLLGAMLAHMGIEVDPDALLDDVGSEHSMRMPATTPTFIAPARASGVAEVAATMYSLNGAATTRGEVQVAGMSDMVLRDEQDIHVVSACSGDKARRVPREYQNAVHAPLSLHPVVSPDSALPAIERGSGDRGHSTLVLCTQDTLPDAKETPRFDMGLAIKYMQLAKAHTAGSWLMYSDTTGSTQTFLEKNTKLQALLPNGTVNVATIQLTGRGRGRNAWVSPVGCLQFTMLLRHPNLKQAPVVMLQYLIALAAVESVKAQPGYEGIPLRLKWPNDIYAMLQPSGDSSDSPDSSESGFVKIGGVLVSSSYKASEFTLLLGCGINVANALPTTSINKLIRQHNERTGSSLAAMSMEKALALITAKFEELYRQFLVQGFEPFLKLYYRNWLHSDQVVTLVDQGRERAKITGLCPTAGLLQVRSLDNPGRAYNLQPDGNSFDMLQGLISRKAT</sequence>
<dbReference type="GO" id="GO:0005737">
    <property type="term" value="C:cytoplasm"/>
    <property type="evidence" value="ECO:0007669"/>
    <property type="project" value="TreeGrafter"/>
</dbReference>
<comment type="similarity">
    <text evidence="1">Belongs to the biotin--protein ligase family.</text>
</comment>
<dbReference type="PROSITE" id="PS51733">
    <property type="entry name" value="BPL_LPL_CATALYTIC"/>
    <property type="match status" value="1"/>
</dbReference>
<dbReference type="CDD" id="cd03144">
    <property type="entry name" value="GATase1_ScBLP_like"/>
    <property type="match status" value="1"/>
</dbReference>
<dbReference type="Pfam" id="PF09825">
    <property type="entry name" value="BPL_N"/>
    <property type="match status" value="1"/>
</dbReference>
<proteinExistence type="inferred from homology"/>
<dbReference type="OrthoDB" id="10250105at2759"/>
<reference evidence="4" key="1">
    <citation type="submission" date="2022-07" db="EMBL/GenBank/DDBJ databases">
        <title>Phylogenomic reconstructions and comparative analyses of Kickxellomycotina fungi.</title>
        <authorList>
            <person name="Reynolds N.K."/>
            <person name="Stajich J.E."/>
            <person name="Barry K."/>
            <person name="Grigoriev I.V."/>
            <person name="Crous P."/>
            <person name="Smith M.E."/>
        </authorList>
    </citation>
    <scope>NUCLEOTIDE SEQUENCE</scope>
    <source>
        <strain evidence="4">IMI 214461</strain>
    </source>
</reference>
<evidence type="ECO:0000259" key="3">
    <source>
        <dbReference type="PROSITE" id="PS51733"/>
    </source>
</evidence>
<evidence type="ECO:0000256" key="1">
    <source>
        <dbReference type="ARBA" id="ARBA00009934"/>
    </source>
</evidence>
<keyword evidence="5" id="KW-1185">Reference proteome</keyword>
<gene>
    <name evidence="4" type="primary">BPL1</name>
    <name evidence="4" type="ORF">H4R26_002615</name>
</gene>
<organism evidence="4 5">
    <name type="scientific">Coemansia thaxteri</name>
    <dbReference type="NCBI Taxonomy" id="2663907"/>
    <lineage>
        <taxon>Eukaryota</taxon>
        <taxon>Fungi</taxon>
        <taxon>Fungi incertae sedis</taxon>
        <taxon>Zoopagomycota</taxon>
        <taxon>Kickxellomycotina</taxon>
        <taxon>Kickxellomycetes</taxon>
        <taxon>Kickxellales</taxon>
        <taxon>Kickxellaceae</taxon>
        <taxon>Coemansia</taxon>
    </lineage>
</organism>
<name>A0A9W8EJZ4_9FUNG</name>
<dbReference type="GO" id="GO:0004077">
    <property type="term" value="F:biotin--[biotin carboxyl-carrier protein] ligase activity"/>
    <property type="evidence" value="ECO:0007669"/>
    <property type="project" value="InterPro"/>
</dbReference>
<evidence type="ECO:0000313" key="5">
    <source>
        <dbReference type="Proteomes" id="UP001150907"/>
    </source>
</evidence>
<dbReference type="InterPro" id="IPR045864">
    <property type="entry name" value="aa-tRNA-synth_II/BPL/LPL"/>
</dbReference>